<dbReference type="PANTHER" id="PTHR33164">
    <property type="entry name" value="TRANSCRIPTIONAL REGULATOR, MARR FAMILY"/>
    <property type="match status" value="1"/>
</dbReference>
<dbReference type="SMART" id="SM00347">
    <property type="entry name" value="HTH_MARR"/>
    <property type="match status" value="1"/>
</dbReference>
<protein>
    <submittedName>
        <fullName evidence="2">DNA-binding MarR family transcriptional regulator</fullName>
    </submittedName>
</protein>
<dbReference type="SUPFAM" id="SSF46785">
    <property type="entry name" value="Winged helix' DNA-binding domain"/>
    <property type="match status" value="1"/>
</dbReference>
<keyword evidence="3" id="KW-1185">Reference proteome</keyword>
<dbReference type="PANTHER" id="PTHR33164:SF57">
    <property type="entry name" value="MARR-FAMILY TRANSCRIPTIONAL REGULATOR"/>
    <property type="match status" value="1"/>
</dbReference>
<dbReference type="InterPro" id="IPR036388">
    <property type="entry name" value="WH-like_DNA-bd_sf"/>
</dbReference>
<comment type="caution">
    <text evidence="2">The sequence shown here is derived from an EMBL/GenBank/DDBJ whole genome shotgun (WGS) entry which is preliminary data.</text>
</comment>
<name>A0ABS4MCV9_9LACO</name>
<gene>
    <name evidence="2" type="ORF">J2Z60_000691</name>
</gene>
<dbReference type="EMBL" id="JAGGLU010000003">
    <property type="protein sequence ID" value="MBP2057520.1"/>
    <property type="molecule type" value="Genomic_DNA"/>
</dbReference>
<dbReference type="GO" id="GO:0003677">
    <property type="term" value="F:DNA binding"/>
    <property type="evidence" value="ECO:0007669"/>
    <property type="project" value="UniProtKB-KW"/>
</dbReference>
<evidence type="ECO:0000313" key="3">
    <source>
        <dbReference type="Proteomes" id="UP001519292"/>
    </source>
</evidence>
<proteinExistence type="predicted"/>
<dbReference type="RefSeq" id="WP_209686268.1">
    <property type="nucleotide sequence ID" value="NZ_JAGGLU010000003.1"/>
</dbReference>
<sequence length="144" mass="16653">MSTQKRLPSNLIYHIGRLENVFINQKLESVNLRMSHAHLLKFVQRHPGCIQKELAQDLTYQAGSLTNILKNLEKRQMIIRKRDPNNGLQKQIFLLPQGEAVLKSVDQAFKELNQLIDQIDPATYHNLLAISNRIDKELNEGMKK</sequence>
<dbReference type="PROSITE" id="PS50995">
    <property type="entry name" value="HTH_MARR_2"/>
    <property type="match status" value="1"/>
</dbReference>
<accession>A0ABS4MCV9</accession>
<dbReference type="InterPro" id="IPR000835">
    <property type="entry name" value="HTH_MarR-typ"/>
</dbReference>
<dbReference type="Gene3D" id="1.10.10.10">
    <property type="entry name" value="Winged helix-like DNA-binding domain superfamily/Winged helix DNA-binding domain"/>
    <property type="match status" value="1"/>
</dbReference>
<reference evidence="2 3" key="1">
    <citation type="submission" date="2021-03" db="EMBL/GenBank/DDBJ databases">
        <title>Genomic Encyclopedia of Type Strains, Phase IV (KMG-IV): sequencing the most valuable type-strain genomes for metagenomic binning, comparative biology and taxonomic classification.</title>
        <authorList>
            <person name="Goeker M."/>
        </authorList>
    </citation>
    <scope>NUCLEOTIDE SEQUENCE [LARGE SCALE GENOMIC DNA]</scope>
    <source>
        <strain evidence="2 3">DSM 101872</strain>
    </source>
</reference>
<feature type="domain" description="HTH marR-type" evidence="1">
    <location>
        <begin position="8"/>
        <end position="136"/>
    </location>
</feature>
<dbReference type="Proteomes" id="UP001519292">
    <property type="component" value="Unassembled WGS sequence"/>
</dbReference>
<evidence type="ECO:0000259" key="1">
    <source>
        <dbReference type="PROSITE" id="PS50995"/>
    </source>
</evidence>
<dbReference type="InterPro" id="IPR036390">
    <property type="entry name" value="WH_DNA-bd_sf"/>
</dbReference>
<keyword evidence="2" id="KW-0238">DNA-binding</keyword>
<dbReference type="Pfam" id="PF01047">
    <property type="entry name" value="MarR"/>
    <property type="match status" value="1"/>
</dbReference>
<organism evidence="2 3">
    <name type="scientific">Lactobacillus colini</name>
    <dbReference type="NCBI Taxonomy" id="1819254"/>
    <lineage>
        <taxon>Bacteria</taxon>
        <taxon>Bacillati</taxon>
        <taxon>Bacillota</taxon>
        <taxon>Bacilli</taxon>
        <taxon>Lactobacillales</taxon>
        <taxon>Lactobacillaceae</taxon>
        <taxon>Lactobacillus</taxon>
    </lineage>
</organism>
<evidence type="ECO:0000313" key="2">
    <source>
        <dbReference type="EMBL" id="MBP2057520.1"/>
    </source>
</evidence>
<dbReference type="InterPro" id="IPR039422">
    <property type="entry name" value="MarR/SlyA-like"/>
</dbReference>